<organism evidence="1 2">
    <name type="scientific">Canavalia gladiata</name>
    <name type="common">Sword bean</name>
    <name type="synonym">Dolichos gladiatus</name>
    <dbReference type="NCBI Taxonomy" id="3824"/>
    <lineage>
        <taxon>Eukaryota</taxon>
        <taxon>Viridiplantae</taxon>
        <taxon>Streptophyta</taxon>
        <taxon>Embryophyta</taxon>
        <taxon>Tracheophyta</taxon>
        <taxon>Spermatophyta</taxon>
        <taxon>Magnoliopsida</taxon>
        <taxon>eudicotyledons</taxon>
        <taxon>Gunneridae</taxon>
        <taxon>Pentapetalae</taxon>
        <taxon>rosids</taxon>
        <taxon>fabids</taxon>
        <taxon>Fabales</taxon>
        <taxon>Fabaceae</taxon>
        <taxon>Papilionoideae</taxon>
        <taxon>50 kb inversion clade</taxon>
        <taxon>NPAAA clade</taxon>
        <taxon>indigoferoid/millettioid clade</taxon>
        <taxon>Phaseoleae</taxon>
        <taxon>Canavalia</taxon>
    </lineage>
</organism>
<protein>
    <submittedName>
        <fullName evidence="1">Uncharacterized protein</fullName>
    </submittedName>
</protein>
<gene>
    <name evidence="1" type="ORF">VNO77_25320</name>
</gene>
<accession>A0AAN9L990</accession>
<reference evidence="1 2" key="1">
    <citation type="submission" date="2024-01" db="EMBL/GenBank/DDBJ databases">
        <title>The genomes of 5 underutilized Papilionoideae crops provide insights into root nodulation and disease resistanc.</title>
        <authorList>
            <person name="Jiang F."/>
        </authorList>
    </citation>
    <scope>NUCLEOTIDE SEQUENCE [LARGE SCALE GENOMIC DNA]</scope>
    <source>
        <strain evidence="1">LVBAO_FW01</strain>
        <tissue evidence="1">Leaves</tissue>
    </source>
</reference>
<proteinExistence type="predicted"/>
<dbReference type="Proteomes" id="UP001367508">
    <property type="component" value="Unassembled WGS sequence"/>
</dbReference>
<evidence type="ECO:0000313" key="2">
    <source>
        <dbReference type="Proteomes" id="UP001367508"/>
    </source>
</evidence>
<keyword evidence="2" id="KW-1185">Reference proteome</keyword>
<dbReference type="AlphaFoldDB" id="A0AAN9L990"/>
<dbReference type="EMBL" id="JAYMYQ010000005">
    <property type="protein sequence ID" value="KAK7331106.1"/>
    <property type="molecule type" value="Genomic_DNA"/>
</dbReference>
<sequence>MPSTVAATATCLLVLPFGRLWKFHPIGSVPSLARPHVIMQKDVNVMLPSTALANTLNTKHFAYNLLTPSFRLHLMLPSYPFVISVDKTGHEE</sequence>
<evidence type="ECO:0000313" key="1">
    <source>
        <dbReference type="EMBL" id="KAK7331106.1"/>
    </source>
</evidence>
<name>A0AAN9L990_CANGL</name>
<comment type="caution">
    <text evidence="1">The sequence shown here is derived from an EMBL/GenBank/DDBJ whole genome shotgun (WGS) entry which is preliminary data.</text>
</comment>